<reference evidence="1" key="1">
    <citation type="journal article" date="2012" name="PLoS Genet.">
        <title>Comparative analysis of the genomes of two field isolates of the rice blast fungus Magnaporthe oryzae.</title>
        <authorList>
            <person name="Xue M."/>
            <person name="Yang J."/>
            <person name="Li Z."/>
            <person name="Hu S."/>
            <person name="Yao N."/>
            <person name="Dean R.A."/>
            <person name="Zhao W."/>
            <person name="Shen M."/>
            <person name="Zhang H."/>
            <person name="Li C."/>
            <person name="Liu L."/>
            <person name="Cao L."/>
            <person name="Xu X."/>
            <person name="Xing Y."/>
            <person name="Hsiang T."/>
            <person name="Zhang Z."/>
            <person name="Xu J.R."/>
            <person name="Peng Y.L."/>
        </authorList>
    </citation>
    <scope>NUCLEOTIDE SEQUENCE</scope>
    <source>
        <strain evidence="1">Y34</strain>
    </source>
</reference>
<accession>A0AA97P859</accession>
<organism evidence="1">
    <name type="scientific">Pyricularia oryzae (strain Y34)</name>
    <name type="common">Rice blast fungus</name>
    <name type="synonym">Magnaporthe oryzae</name>
    <dbReference type="NCBI Taxonomy" id="1143189"/>
    <lineage>
        <taxon>Eukaryota</taxon>
        <taxon>Fungi</taxon>
        <taxon>Dikarya</taxon>
        <taxon>Ascomycota</taxon>
        <taxon>Pezizomycotina</taxon>
        <taxon>Sordariomycetes</taxon>
        <taxon>Sordariomycetidae</taxon>
        <taxon>Magnaporthales</taxon>
        <taxon>Pyriculariaceae</taxon>
        <taxon>Pyricularia</taxon>
    </lineage>
</organism>
<name>A0AA97P859_PYRO3</name>
<dbReference type="EMBL" id="JH793220">
    <property type="protein sequence ID" value="ELQ43735.1"/>
    <property type="molecule type" value="Genomic_DNA"/>
</dbReference>
<sequence length="38" mass="4485">MWLECIFRHLGTVSAIKRSDAKLSATEFHVRRGIRRSR</sequence>
<proteinExistence type="predicted"/>
<dbReference type="Proteomes" id="UP000011086">
    <property type="component" value="Unassembled WGS sequence"/>
</dbReference>
<gene>
    <name evidence="1" type="ORF">OOU_Y34scaffold00138g14</name>
</gene>
<dbReference type="AlphaFoldDB" id="A0AA97P859"/>
<protein>
    <submittedName>
        <fullName evidence="1">Uncharacterized protein</fullName>
    </submittedName>
</protein>
<evidence type="ECO:0000313" key="1">
    <source>
        <dbReference type="EMBL" id="ELQ43735.1"/>
    </source>
</evidence>